<dbReference type="AlphaFoldDB" id="A0A699I2V1"/>
<proteinExistence type="predicted"/>
<reference evidence="2" key="1">
    <citation type="journal article" date="2019" name="Sci. Rep.">
        <title>Draft genome of Tanacetum cinerariifolium, the natural source of mosquito coil.</title>
        <authorList>
            <person name="Yamashiro T."/>
            <person name="Shiraishi A."/>
            <person name="Satake H."/>
            <person name="Nakayama K."/>
        </authorList>
    </citation>
    <scope>NUCLEOTIDE SEQUENCE</scope>
</reference>
<protein>
    <recommendedName>
        <fullName evidence="3">Reverse transcriptase domain-containing protein</fullName>
    </recommendedName>
</protein>
<gene>
    <name evidence="2" type="ORF">Tci_486393</name>
</gene>
<name>A0A699I2V1_TANCI</name>
<organism evidence="2">
    <name type="scientific">Tanacetum cinerariifolium</name>
    <name type="common">Dalmatian daisy</name>
    <name type="synonym">Chrysanthemum cinerariifolium</name>
    <dbReference type="NCBI Taxonomy" id="118510"/>
    <lineage>
        <taxon>Eukaryota</taxon>
        <taxon>Viridiplantae</taxon>
        <taxon>Streptophyta</taxon>
        <taxon>Embryophyta</taxon>
        <taxon>Tracheophyta</taxon>
        <taxon>Spermatophyta</taxon>
        <taxon>Magnoliopsida</taxon>
        <taxon>eudicotyledons</taxon>
        <taxon>Gunneridae</taxon>
        <taxon>Pentapetalae</taxon>
        <taxon>asterids</taxon>
        <taxon>campanulids</taxon>
        <taxon>Asterales</taxon>
        <taxon>Asteraceae</taxon>
        <taxon>Asteroideae</taxon>
        <taxon>Anthemideae</taxon>
        <taxon>Anthemidinae</taxon>
        <taxon>Tanacetum</taxon>
    </lineage>
</organism>
<comment type="caution">
    <text evidence="2">The sequence shown here is derived from an EMBL/GenBank/DDBJ whole genome shotgun (WGS) entry which is preliminary data.</text>
</comment>
<evidence type="ECO:0000313" key="2">
    <source>
        <dbReference type="EMBL" id="GEZ14420.1"/>
    </source>
</evidence>
<accession>A0A699I2V1</accession>
<dbReference type="EMBL" id="BKCJ010245486">
    <property type="protein sequence ID" value="GEZ14420.1"/>
    <property type="molecule type" value="Genomic_DNA"/>
</dbReference>
<evidence type="ECO:0008006" key="3">
    <source>
        <dbReference type="Google" id="ProtNLM"/>
    </source>
</evidence>
<evidence type="ECO:0000256" key="1">
    <source>
        <dbReference type="SAM" id="MobiDB-lite"/>
    </source>
</evidence>
<sequence length="707" mass="79019">MSTRSSAINLFPPLDNPKLTIQRRSHADPTLLNNFEMAAEENGDPPVPDLQTMEEFCQPSLNGRGGPIAPIAIHATNFGLKNDMIQKVQNSCQFHGLLGDDANKHLDKFLHVTQSIKVMESPMMPFFCGTFMKRRPKECYDLIKNMTAHHNNWDTSAQRSESSSSITSFSDPKIITLKAEMPKINKDLIRVLQINQQVKAVTPNCKTCGGHSYNDFPATVSQTQNVYAAEVYQGNSYQPQGNRKLLSYHSDNYPGPPGFNQNQNRNNQNQNFQNQNKNHGIPQGNNQGRNQFFQGASHGQNPPPAYQASTYQAPCYQAPVHQPLIPQPQVVTTNEFTNFMKANDAILKNMQTNMTSLKNSNLELKNMFGQFMKMNTASSSGSGTLPGNTITNQKEDLIGITTRSGTAYQGPMIPTTSSSLPLIVTRETEVETLILNSEPVVAPIIEPVVAPVSALKPNQKSSIPYPSRLHDQKLCDKTNDQKEKFFKIFQDLIFNISFTDALILMPKFCPSIKSLLTNKDKLYKLARTLLNEHFSVVLLKIVDFDTDPRVPLILGRSFLRTKRALIDVFEGELTLFVGKEAITFNLDQTSRYSANYKDMMANRIDVIDMAFKEYSQELLGFSDVIVSGNPTPYYDPIISTFSLTLTPFGDSDFLLEEVNAFLALEDDATSPKVDQSYFEPEGDILLLEAILNDDPSLPPPNEGNYLP</sequence>
<feature type="compositionally biased region" description="Low complexity" evidence="1">
    <location>
        <begin position="260"/>
        <end position="295"/>
    </location>
</feature>
<feature type="region of interest" description="Disordered" evidence="1">
    <location>
        <begin position="238"/>
        <end position="308"/>
    </location>
</feature>